<evidence type="ECO:0000313" key="1">
    <source>
        <dbReference type="EMBL" id="KAK4222877.1"/>
    </source>
</evidence>
<name>A0AAN7BGC2_9PEZI</name>
<comment type="caution">
    <text evidence="1">The sequence shown here is derived from an EMBL/GenBank/DDBJ whole genome shotgun (WGS) entry which is preliminary data.</text>
</comment>
<protein>
    <submittedName>
        <fullName evidence="1">Uncharacterized protein</fullName>
    </submittedName>
</protein>
<reference evidence="1" key="1">
    <citation type="journal article" date="2023" name="Mol. Phylogenet. Evol.">
        <title>Genome-scale phylogeny and comparative genomics of the fungal order Sordariales.</title>
        <authorList>
            <person name="Hensen N."/>
            <person name="Bonometti L."/>
            <person name="Westerberg I."/>
            <person name="Brannstrom I.O."/>
            <person name="Guillou S."/>
            <person name="Cros-Aarteil S."/>
            <person name="Calhoun S."/>
            <person name="Haridas S."/>
            <person name="Kuo A."/>
            <person name="Mondo S."/>
            <person name="Pangilinan J."/>
            <person name="Riley R."/>
            <person name="LaButti K."/>
            <person name="Andreopoulos B."/>
            <person name="Lipzen A."/>
            <person name="Chen C."/>
            <person name="Yan M."/>
            <person name="Daum C."/>
            <person name="Ng V."/>
            <person name="Clum A."/>
            <person name="Steindorff A."/>
            <person name="Ohm R.A."/>
            <person name="Martin F."/>
            <person name="Silar P."/>
            <person name="Natvig D.O."/>
            <person name="Lalanne C."/>
            <person name="Gautier V."/>
            <person name="Ament-Velasquez S.L."/>
            <person name="Kruys A."/>
            <person name="Hutchinson M.I."/>
            <person name="Powell A.J."/>
            <person name="Barry K."/>
            <person name="Miller A.N."/>
            <person name="Grigoriev I.V."/>
            <person name="Debuchy R."/>
            <person name="Gladieux P."/>
            <person name="Hiltunen Thoren M."/>
            <person name="Johannesson H."/>
        </authorList>
    </citation>
    <scope>NUCLEOTIDE SEQUENCE</scope>
    <source>
        <strain evidence="1">CBS 990.96</strain>
    </source>
</reference>
<dbReference type="Proteomes" id="UP001301958">
    <property type="component" value="Unassembled WGS sequence"/>
</dbReference>
<dbReference type="AlphaFoldDB" id="A0AAN7BGC2"/>
<gene>
    <name evidence="1" type="ORF">QBC38DRAFT_488869</name>
</gene>
<accession>A0AAN7BGC2</accession>
<proteinExistence type="predicted"/>
<reference evidence="1" key="2">
    <citation type="submission" date="2023-05" db="EMBL/GenBank/DDBJ databases">
        <authorList>
            <consortium name="Lawrence Berkeley National Laboratory"/>
            <person name="Steindorff A."/>
            <person name="Hensen N."/>
            <person name="Bonometti L."/>
            <person name="Westerberg I."/>
            <person name="Brannstrom I.O."/>
            <person name="Guillou S."/>
            <person name="Cros-Aarteil S."/>
            <person name="Calhoun S."/>
            <person name="Haridas S."/>
            <person name="Kuo A."/>
            <person name="Mondo S."/>
            <person name="Pangilinan J."/>
            <person name="Riley R."/>
            <person name="Labutti K."/>
            <person name="Andreopoulos B."/>
            <person name="Lipzen A."/>
            <person name="Chen C."/>
            <person name="Yanf M."/>
            <person name="Daum C."/>
            <person name="Ng V."/>
            <person name="Clum A."/>
            <person name="Ohm R."/>
            <person name="Martin F."/>
            <person name="Silar P."/>
            <person name="Natvig D."/>
            <person name="Lalanne C."/>
            <person name="Gautier V."/>
            <person name="Ament-Velasquez S.L."/>
            <person name="Kruys A."/>
            <person name="Hutchinson M.I."/>
            <person name="Powell A.J."/>
            <person name="Barry K."/>
            <person name="Miller A.N."/>
            <person name="Grigoriev I.V."/>
            <person name="Debuchy R."/>
            <person name="Gladieux P."/>
            <person name="Thoren M.H."/>
            <person name="Johannesson H."/>
        </authorList>
    </citation>
    <scope>NUCLEOTIDE SEQUENCE</scope>
    <source>
        <strain evidence="1">CBS 990.96</strain>
    </source>
</reference>
<keyword evidence="2" id="KW-1185">Reference proteome</keyword>
<dbReference type="EMBL" id="MU865450">
    <property type="protein sequence ID" value="KAK4222877.1"/>
    <property type="molecule type" value="Genomic_DNA"/>
</dbReference>
<organism evidence="1 2">
    <name type="scientific">Podospora fimiseda</name>
    <dbReference type="NCBI Taxonomy" id="252190"/>
    <lineage>
        <taxon>Eukaryota</taxon>
        <taxon>Fungi</taxon>
        <taxon>Dikarya</taxon>
        <taxon>Ascomycota</taxon>
        <taxon>Pezizomycotina</taxon>
        <taxon>Sordariomycetes</taxon>
        <taxon>Sordariomycetidae</taxon>
        <taxon>Sordariales</taxon>
        <taxon>Podosporaceae</taxon>
        <taxon>Podospora</taxon>
    </lineage>
</organism>
<sequence length="145" mass="16582">MWFQHACLKVKRPFENQILTSTQFHFLFDNNTLVKTFSCSSVQKTPICQEYDYKCSQSTDIDIHMRIMAEIILHDIRSPDLGKGQKTVLDGVPKRNAPPELPKKAKEFSWGFHTGQGPCLRKVISCSGDIIHGRCFRVYLAGVHQ</sequence>
<evidence type="ECO:0000313" key="2">
    <source>
        <dbReference type="Proteomes" id="UP001301958"/>
    </source>
</evidence>